<proteinExistence type="predicted"/>
<evidence type="ECO:0000256" key="1">
    <source>
        <dbReference type="SAM" id="MobiDB-lite"/>
    </source>
</evidence>
<keyword evidence="3" id="KW-1185">Reference proteome</keyword>
<comment type="caution">
    <text evidence="2">The sequence shown here is derived from an EMBL/GenBank/DDBJ whole genome shotgun (WGS) entry which is preliminary data.</text>
</comment>
<dbReference type="RefSeq" id="WP_188672185.1">
    <property type="nucleotide sequence ID" value="NZ_BMGP01000001.1"/>
</dbReference>
<accession>A0A917AYX9</accession>
<dbReference type="EMBL" id="BMGP01000001">
    <property type="protein sequence ID" value="GGF11400.1"/>
    <property type="molecule type" value="Genomic_DNA"/>
</dbReference>
<organism evidence="2 3">
    <name type="scientific">Subtercola lobariae</name>
    <dbReference type="NCBI Taxonomy" id="1588641"/>
    <lineage>
        <taxon>Bacteria</taxon>
        <taxon>Bacillati</taxon>
        <taxon>Actinomycetota</taxon>
        <taxon>Actinomycetes</taxon>
        <taxon>Micrococcales</taxon>
        <taxon>Microbacteriaceae</taxon>
        <taxon>Subtercola</taxon>
    </lineage>
</organism>
<evidence type="ECO:0000313" key="3">
    <source>
        <dbReference type="Proteomes" id="UP000598775"/>
    </source>
</evidence>
<reference evidence="2 3" key="1">
    <citation type="journal article" date="2014" name="Int. J. Syst. Evol. Microbiol.">
        <title>Complete genome sequence of Corynebacterium casei LMG S-19264T (=DSM 44701T), isolated from a smear-ripened cheese.</title>
        <authorList>
            <consortium name="US DOE Joint Genome Institute (JGI-PGF)"/>
            <person name="Walter F."/>
            <person name="Albersmeier A."/>
            <person name="Kalinowski J."/>
            <person name="Ruckert C."/>
        </authorList>
    </citation>
    <scope>NUCLEOTIDE SEQUENCE [LARGE SCALE GENOMIC DNA]</scope>
    <source>
        <strain evidence="2 3">CGMCC 1.12976</strain>
    </source>
</reference>
<sequence>MSTEEGSIVAKIKADPSDILAKFDEVEARAKELGAVDPKIKVDAEVSEALTAIETVKAAEKSLGGTTTSTIRINTETTGGGDSSKTDAESAAEARLAAALTSAESAAARASIAQMRLDELRSSGADSGARLAAAELAVTETQNRSAAAAAKAVAATEALTAAQQEAGVSAVEEAAAQDAASVSTTALGDAAASSGPQIALMASAVVAVISLAGPAVAATAGIAGGLAGMGAAGVLAVVGIKNAMDDGTATGEVYSSGLQELKGDLDGLASTAATGALGAFKKIEDDINSAMPTLNSEVSRFTGLLGDGLSSVVDGTVNGLQVMNPLFIEGAQVVDKMAAGFDEWTKDGGLQKFVDYATTELPPVVQTIQDAATAVIDVVTALKPLGDVLVQSMDSEGTVARGLSVDLAILSGAHKVAAVSTDGLADSQKLGIQQVTAASLAADALTGTLGLTADAYKNLTTQQSAASDAAKAYKAEMDLINGVAQTTEQIAEKTAGDFQTMADTINTNRKTMDNATVTSLDINTATGLANHQMITQQIQDAESSAANVVSSEVAKSIATVKANQDGQAALMASKQAIEDDLTALGFDTAAVDAFVDSQLKIKPEVNTVTNVIDNASATVAALAAEYANLPRSITTVMTEEHFVETNAPSGSLNSSSSSAAKQQAAAIANDANGGTIVSHFADGGQAGTVWGRGSAKSDSVPAMLSVGEEVTKEPYATQFRPELKMMNAGVDPYKVAQASAQPAQQAPGDRPIYMDGSLFGMLREMANGEARIVVNQAAKSRQIGLSTGQQKAAF</sequence>
<name>A0A917AYX9_9MICO</name>
<dbReference type="Proteomes" id="UP000598775">
    <property type="component" value="Unassembled WGS sequence"/>
</dbReference>
<feature type="region of interest" description="Disordered" evidence="1">
    <location>
        <begin position="71"/>
        <end position="90"/>
    </location>
</feature>
<dbReference type="AlphaFoldDB" id="A0A917AYX9"/>
<evidence type="ECO:0000313" key="2">
    <source>
        <dbReference type="EMBL" id="GGF11400.1"/>
    </source>
</evidence>
<protein>
    <submittedName>
        <fullName evidence="2">Uncharacterized protein</fullName>
    </submittedName>
</protein>
<gene>
    <name evidence="2" type="ORF">GCM10011399_01560</name>
</gene>